<accession>A0A4Y7KGV6</accession>
<gene>
    <name evidence="2" type="ORF">C5167_035244</name>
</gene>
<name>A0A4Y7KGV6_PAPSO</name>
<evidence type="ECO:0000256" key="1">
    <source>
        <dbReference type="SAM" id="MobiDB-lite"/>
    </source>
</evidence>
<dbReference type="EMBL" id="CM010721">
    <property type="protein sequence ID" value="RZC72076.1"/>
    <property type="molecule type" value="Genomic_DNA"/>
</dbReference>
<feature type="compositionally biased region" description="Polar residues" evidence="1">
    <location>
        <begin position="47"/>
        <end position="56"/>
    </location>
</feature>
<feature type="region of interest" description="Disordered" evidence="1">
    <location>
        <begin position="46"/>
        <end position="67"/>
    </location>
</feature>
<proteinExistence type="predicted"/>
<dbReference type="Gramene" id="RZC72076">
    <property type="protein sequence ID" value="RZC72076"/>
    <property type="gene ID" value="C5167_035244"/>
</dbReference>
<reference evidence="2 3" key="1">
    <citation type="journal article" date="2018" name="Science">
        <title>The opium poppy genome and morphinan production.</title>
        <authorList>
            <person name="Guo L."/>
            <person name="Winzer T."/>
            <person name="Yang X."/>
            <person name="Li Y."/>
            <person name="Ning Z."/>
            <person name="He Z."/>
            <person name="Teodor R."/>
            <person name="Lu Y."/>
            <person name="Bowser T.A."/>
            <person name="Graham I.A."/>
            <person name="Ye K."/>
        </authorList>
    </citation>
    <scope>NUCLEOTIDE SEQUENCE [LARGE SCALE GENOMIC DNA]</scope>
    <source>
        <strain evidence="3">cv. HN1</strain>
        <tissue evidence="2">Leaves</tissue>
    </source>
</reference>
<evidence type="ECO:0000313" key="3">
    <source>
        <dbReference type="Proteomes" id="UP000316621"/>
    </source>
</evidence>
<dbReference type="AlphaFoldDB" id="A0A4Y7KGV6"/>
<sequence>MLLQLSLTSIISSLTKTPPQAKILFLLTTYHHHSTLSLKSSLEQRKNACNQTQSNGEGEKKDSRLNATTSSKRKMLLEYWIVIDLLRNLFEDPFLRRVVFPAGVVKLDASLSLMT</sequence>
<dbReference type="Proteomes" id="UP000316621">
    <property type="component" value="Chromosome 7"/>
</dbReference>
<protein>
    <submittedName>
        <fullName evidence="2">Uncharacterized protein</fullName>
    </submittedName>
</protein>
<evidence type="ECO:0000313" key="2">
    <source>
        <dbReference type="EMBL" id="RZC72076.1"/>
    </source>
</evidence>
<keyword evidence="3" id="KW-1185">Reference proteome</keyword>
<organism evidence="2 3">
    <name type="scientific">Papaver somniferum</name>
    <name type="common">Opium poppy</name>
    <dbReference type="NCBI Taxonomy" id="3469"/>
    <lineage>
        <taxon>Eukaryota</taxon>
        <taxon>Viridiplantae</taxon>
        <taxon>Streptophyta</taxon>
        <taxon>Embryophyta</taxon>
        <taxon>Tracheophyta</taxon>
        <taxon>Spermatophyta</taxon>
        <taxon>Magnoliopsida</taxon>
        <taxon>Ranunculales</taxon>
        <taxon>Papaveraceae</taxon>
        <taxon>Papaveroideae</taxon>
        <taxon>Papaver</taxon>
    </lineage>
</organism>